<feature type="region of interest" description="Disordered" evidence="1">
    <location>
        <begin position="80"/>
        <end position="171"/>
    </location>
</feature>
<reference evidence="2" key="1">
    <citation type="submission" date="2017-07" db="EMBL/GenBank/DDBJ databases">
        <title>Taro Niue Genome Assembly and Annotation.</title>
        <authorList>
            <person name="Atibalentja N."/>
            <person name="Keating K."/>
            <person name="Fields C.J."/>
        </authorList>
    </citation>
    <scope>NUCLEOTIDE SEQUENCE</scope>
    <source>
        <strain evidence="2">Niue_2</strain>
        <tissue evidence="2">Leaf</tissue>
    </source>
</reference>
<gene>
    <name evidence="2" type="ORF">Taro_050807</name>
</gene>
<organism evidence="2 3">
    <name type="scientific">Colocasia esculenta</name>
    <name type="common">Wild taro</name>
    <name type="synonym">Arum esculentum</name>
    <dbReference type="NCBI Taxonomy" id="4460"/>
    <lineage>
        <taxon>Eukaryota</taxon>
        <taxon>Viridiplantae</taxon>
        <taxon>Streptophyta</taxon>
        <taxon>Embryophyta</taxon>
        <taxon>Tracheophyta</taxon>
        <taxon>Spermatophyta</taxon>
        <taxon>Magnoliopsida</taxon>
        <taxon>Liliopsida</taxon>
        <taxon>Araceae</taxon>
        <taxon>Aroideae</taxon>
        <taxon>Colocasieae</taxon>
        <taxon>Colocasia</taxon>
    </lineage>
</organism>
<evidence type="ECO:0000256" key="1">
    <source>
        <dbReference type="SAM" id="MobiDB-lite"/>
    </source>
</evidence>
<dbReference type="AlphaFoldDB" id="A0A843XF90"/>
<accession>A0A843XF90</accession>
<evidence type="ECO:0000313" key="3">
    <source>
        <dbReference type="Proteomes" id="UP000652761"/>
    </source>
</evidence>
<name>A0A843XF90_COLES</name>
<dbReference type="EMBL" id="NMUH01007793">
    <property type="protein sequence ID" value="MQM17827.1"/>
    <property type="molecule type" value="Genomic_DNA"/>
</dbReference>
<dbReference type="Proteomes" id="UP000652761">
    <property type="component" value="Unassembled WGS sequence"/>
</dbReference>
<keyword evidence="3" id="KW-1185">Reference proteome</keyword>
<sequence>MENIYEEGYMNWTCHGEELWSHEPSNVEGTSTYVDMVVDAAGPTFNVHEDLVYAEDVPNKGVERFYQLLKDADEPLWDDMVRGARSGSSSGRSSRGRGLLAASSSGEFTPPPPRVPATGSSSVPPPVAACSGQSTPSPPIVAGPSVSVPPAFLAGASTVPEAEDATRRGLD</sequence>
<protein>
    <submittedName>
        <fullName evidence="2">Uncharacterized protein</fullName>
    </submittedName>
</protein>
<feature type="compositionally biased region" description="Low complexity" evidence="1">
    <location>
        <begin position="83"/>
        <end position="106"/>
    </location>
</feature>
<proteinExistence type="predicted"/>
<dbReference type="OrthoDB" id="1411153at2759"/>
<comment type="caution">
    <text evidence="2">The sequence shown here is derived from an EMBL/GenBank/DDBJ whole genome shotgun (WGS) entry which is preliminary data.</text>
</comment>
<evidence type="ECO:0000313" key="2">
    <source>
        <dbReference type="EMBL" id="MQM17827.1"/>
    </source>
</evidence>